<keyword evidence="1" id="KW-0812">Transmembrane</keyword>
<dbReference type="AlphaFoldDB" id="A0A8T2RQK3"/>
<organism evidence="2 3">
    <name type="scientific">Ceratopteris richardii</name>
    <name type="common">Triangle waterfern</name>
    <dbReference type="NCBI Taxonomy" id="49495"/>
    <lineage>
        <taxon>Eukaryota</taxon>
        <taxon>Viridiplantae</taxon>
        <taxon>Streptophyta</taxon>
        <taxon>Embryophyta</taxon>
        <taxon>Tracheophyta</taxon>
        <taxon>Polypodiopsida</taxon>
        <taxon>Polypodiidae</taxon>
        <taxon>Polypodiales</taxon>
        <taxon>Pteridineae</taxon>
        <taxon>Pteridaceae</taxon>
        <taxon>Parkerioideae</taxon>
        <taxon>Ceratopteris</taxon>
    </lineage>
</organism>
<dbReference type="InterPro" id="IPR014710">
    <property type="entry name" value="RmlC-like_jellyroll"/>
</dbReference>
<dbReference type="InterPro" id="IPR011051">
    <property type="entry name" value="RmlC_Cupin_sf"/>
</dbReference>
<dbReference type="OrthoDB" id="2017432at2759"/>
<dbReference type="SUPFAM" id="SSF51182">
    <property type="entry name" value="RmlC-like cupins"/>
    <property type="match status" value="1"/>
</dbReference>
<protein>
    <recommendedName>
        <fullName evidence="4">Cupin type-1 domain-containing protein</fullName>
    </recommendedName>
</protein>
<proteinExistence type="predicted"/>
<reference evidence="2" key="1">
    <citation type="submission" date="2021-08" db="EMBL/GenBank/DDBJ databases">
        <title>WGS assembly of Ceratopteris richardii.</title>
        <authorList>
            <person name="Marchant D.B."/>
            <person name="Chen G."/>
            <person name="Jenkins J."/>
            <person name="Shu S."/>
            <person name="Leebens-Mack J."/>
            <person name="Grimwood J."/>
            <person name="Schmutz J."/>
            <person name="Soltis P."/>
            <person name="Soltis D."/>
            <person name="Chen Z.-H."/>
        </authorList>
    </citation>
    <scope>NUCLEOTIDE SEQUENCE</scope>
    <source>
        <strain evidence="2">Whitten #5841</strain>
        <tissue evidence="2">Leaf</tissue>
    </source>
</reference>
<keyword evidence="1" id="KW-0472">Membrane</keyword>
<name>A0A8T2RQK3_CERRI</name>
<feature type="transmembrane region" description="Helical" evidence="1">
    <location>
        <begin position="16"/>
        <end position="36"/>
    </location>
</feature>
<dbReference type="GO" id="GO:0005768">
    <property type="term" value="C:endosome"/>
    <property type="evidence" value="ECO:0007669"/>
    <property type="project" value="TreeGrafter"/>
</dbReference>
<evidence type="ECO:0000313" key="2">
    <source>
        <dbReference type="EMBL" id="KAH7298400.1"/>
    </source>
</evidence>
<sequence length="211" mass="22452">MGSRLQASVCKPASTFLVLALVTVTGFSALLLVALVHDVSFTRPRKLQLGATVGDLIKPGTECCIVHRASSLSQDTRGWLLDPVAAALGSRISGATNDCRSVHAGQITAGNVRANHRHQQSNETFLVWGAEAKFRVENPSALKGYTETFVKVDEVGIFGCPAGHAHALINTDSVNTLYFVACQDGPADPSNTDYNIWTDLKRSKGTTSIAG</sequence>
<keyword evidence="1" id="KW-1133">Transmembrane helix</keyword>
<dbReference type="EMBL" id="CM035430">
    <property type="protein sequence ID" value="KAH7298400.1"/>
    <property type="molecule type" value="Genomic_DNA"/>
</dbReference>
<dbReference type="PANTHER" id="PTHR37742:SF1">
    <property type="entry name" value="OS01G0810200 PROTEIN"/>
    <property type="match status" value="1"/>
</dbReference>
<dbReference type="PANTHER" id="PTHR37742">
    <property type="entry name" value="OS01G0810200 PROTEIN"/>
    <property type="match status" value="1"/>
</dbReference>
<evidence type="ECO:0000313" key="3">
    <source>
        <dbReference type="Proteomes" id="UP000825935"/>
    </source>
</evidence>
<dbReference type="GO" id="GO:0005802">
    <property type="term" value="C:trans-Golgi network"/>
    <property type="evidence" value="ECO:0007669"/>
    <property type="project" value="TreeGrafter"/>
</dbReference>
<comment type="caution">
    <text evidence="2">The sequence shown here is derived from an EMBL/GenBank/DDBJ whole genome shotgun (WGS) entry which is preliminary data.</text>
</comment>
<evidence type="ECO:0000256" key="1">
    <source>
        <dbReference type="SAM" id="Phobius"/>
    </source>
</evidence>
<dbReference type="Gene3D" id="2.60.120.10">
    <property type="entry name" value="Jelly Rolls"/>
    <property type="match status" value="1"/>
</dbReference>
<accession>A0A8T2RQK3</accession>
<gene>
    <name evidence="2" type="ORF">KP509_25G041700</name>
</gene>
<keyword evidence="3" id="KW-1185">Reference proteome</keyword>
<evidence type="ECO:0008006" key="4">
    <source>
        <dbReference type="Google" id="ProtNLM"/>
    </source>
</evidence>
<dbReference type="Proteomes" id="UP000825935">
    <property type="component" value="Chromosome 25"/>
</dbReference>